<feature type="region of interest" description="Disordered" evidence="1">
    <location>
        <begin position="185"/>
        <end position="220"/>
    </location>
</feature>
<proteinExistence type="predicted"/>
<dbReference type="PROSITE" id="PS51257">
    <property type="entry name" value="PROKAR_LIPOPROTEIN"/>
    <property type="match status" value="1"/>
</dbReference>
<evidence type="ECO:0008006" key="5">
    <source>
        <dbReference type="Google" id="ProtNLM"/>
    </source>
</evidence>
<feature type="chain" id="PRO_5023109294" description="Membrane lipoprotein" evidence="2">
    <location>
        <begin position="26"/>
        <end position="220"/>
    </location>
</feature>
<organism evidence="3 4">
    <name type="scientific">Streptomyces apricus</name>
    <dbReference type="NCBI Taxonomy" id="1828112"/>
    <lineage>
        <taxon>Bacteria</taxon>
        <taxon>Bacillati</taxon>
        <taxon>Actinomycetota</taxon>
        <taxon>Actinomycetes</taxon>
        <taxon>Kitasatosporales</taxon>
        <taxon>Streptomycetaceae</taxon>
        <taxon>Streptomyces</taxon>
    </lineage>
</organism>
<dbReference type="RefSeq" id="WP_149516108.1">
    <property type="nucleotide sequence ID" value="NZ_VDFC01000166.1"/>
</dbReference>
<evidence type="ECO:0000313" key="4">
    <source>
        <dbReference type="Proteomes" id="UP000324965"/>
    </source>
</evidence>
<dbReference type="EMBL" id="VDFC01000166">
    <property type="protein sequence ID" value="KAA0912385.1"/>
    <property type="molecule type" value="Genomic_DNA"/>
</dbReference>
<reference evidence="3 4" key="1">
    <citation type="submission" date="2019-05" db="EMBL/GenBank/DDBJ databases">
        <authorList>
            <person name="Hariharan J."/>
            <person name="Choudoir M.J."/>
            <person name="Diebold P."/>
            <person name="Panke-Buisse K."/>
            <person name="Buckley D.H."/>
        </authorList>
    </citation>
    <scope>NUCLEOTIDE SEQUENCE [LARGE SCALE GENOMIC DNA]</scope>
    <source>
        <strain evidence="3 4">SUN51</strain>
    </source>
</reference>
<protein>
    <recommendedName>
        <fullName evidence="5">Membrane lipoprotein</fullName>
    </recommendedName>
</protein>
<keyword evidence="4" id="KW-1185">Reference proteome</keyword>
<evidence type="ECO:0000256" key="1">
    <source>
        <dbReference type="SAM" id="MobiDB-lite"/>
    </source>
</evidence>
<keyword evidence="2" id="KW-0732">Signal</keyword>
<feature type="compositionally biased region" description="Low complexity" evidence="1">
    <location>
        <begin position="185"/>
        <end position="197"/>
    </location>
</feature>
<gene>
    <name evidence="3" type="ORF">FGF04_38885</name>
</gene>
<comment type="caution">
    <text evidence="3">The sequence shown here is derived from an EMBL/GenBank/DDBJ whole genome shotgun (WGS) entry which is preliminary data.</text>
</comment>
<feature type="signal peptide" evidence="2">
    <location>
        <begin position="1"/>
        <end position="25"/>
    </location>
</feature>
<sequence>MPRPIRTLPLLLLPFLLVACGTEKADAGAGTGTGTASGTGAAADPAELASRAEALGVAPEMVYVTEAPGFTVAEQSVGVFGDDGFHAAYFNPKTHAQLEMFVDRDTRTAKGCPTAGPAQDASARKTTCERDGGLWYRGGADRHEYLVPRDGHVVRLVGDADRLDRAALRDAAEAVHRPDAAELAALLPPAPVTPATEPVERGDLPPAGDGAPDNGVGASG</sequence>
<dbReference type="AlphaFoldDB" id="A0A5A9Z5Z8"/>
<name>A0A5A9Z5Z8_9ACTN</name>
<dbReference type="OrthoDB" id="4828536at2"/>
<dbReference type="Proteomes" id="UP000324965">
    <property type="component" value="Unassembled WGS sequence"/>
</dbReference>
<evidence type="ECO:0000313" key="3">
    <source>
        <dbReference type="EMBL" id="KAA0912385.1"/>
    </source>
</evidence>
<accession>A0A5A9Z5Z8</accession>
<evidence type="ECO:0000256" key="2">
    <source>
        <dbReference type="SAM" id="SignalP"/>
    </source>
</evidence>